<feature type="compositionally biased region" description="Polar residues" evidence="3">
    <location>
        <begin position="398"/>
        <end position="407"/>
    </location>
</feature>
<name>A0A2B7X4X8_POLH7</name>
<feature type="region of interest" description="Disordered" evidence="3">
    <location>
        <begin position="235"/>
        <end position="431"/>
    </location>
</feature>
<feature type="compositionally biased region" description="Polar residues" evidence="3">
    <location>
        <begin position="368"/>
        <end position="387"/>
    </location>
</feature>
<dbReference type="GO" id="GO:0032153">
    <property type="term" value="C:cell division site"/>
    <property type="evidence" value="ECO:0007669"/>
    <property type="project" value="TreeGrafter"/>
</dbReference>
<dbReference type="CDD" id="cd07650">
    <property type="entry name" value="F-BAR_Syp1p_like"/>
    <property type="match status" value="1"/>
</dbReference>
<dbReference type="OrthoDB" id="331602at2759"/>
<keyword evidence="2" id="KW-0175">Coiled coil</keyword>
<dbReference type="InterPro" id="IPR018808">
    <property type="entry name" value="Muniscin_C"/>
</dbReference>
<dbReference type="GO" id="GO:0006897">
    <property type="term" value="P:endocytosis"/>
    <property type="evidence" value="ECO:0007669"/>
    <property type="project" value="UniProtKB-KW"/>
</dbReference>
<feature type="compositionally biased region" description="Low complexity" evidence="3">
    <location>
        <begin position="248"/>
        <end position="257"/>
    </location>
</feature>
<dbReference type="GO" id="GO:0030139">
    <property type="term" value="C:endocytic vesicle"/>
    <property type="evidence" value="ECO:0007669"/>
    <property type="project" value="TreeGrafter"/>
</dbReference>
<dbReference type="GO" id="GO:0032185">
    <property type="term" value="P:septin cytoskeleton organization"/>
    <property type="evidence" value="ECO:0007669"/>
    <property type="project" value="TreeGrafter"/>
</dbReference>
<dbReference type="InterPro" id="IPR027267">
    <property type="entry name" value="AH/BAR_dom_sf"/>
</dbReference>
<feature type="region of interest" description="Disordered" evidence="3">
    <location>
        <begin position="856"/>
        <end position="890"/>
    </location>
</feature>
<accession>A0A2B7X4X8</accession>
<keyword evidence="1" id="KW-0254">Endocytosis</keyword>
<dbReference type="SMART" id="SM00055">
    <property type="entry name" value="FCH"/>
    <property type="match status" value="1"/>
</dbReference>
<evidence type="ECO:0000313" key="5">
    <source>
        <dbReference type="EMBL" id="PGH06704.1"/>
    </source>
</evidence>
<dbReference type="Pfam" id="PF10291">
    <property type="entry name" value="muHD"/>
    <property type="match status" value="1"/>
</dbReference>
<evidence type="ECO:0000256" key="3">
    <source>
        <dbReference type="SAM" id="MobiDB-lite"/>
    </source>
</evidence>
<reference evidence="5 6" key="1">
    <citation type="submission" date="2017-10" db="EMBL/GenBank/DDBJ databases">
        <title>Comparative genomics in systemic dimorphic fungi from Ajellomycetaceae.</title>
        <authorList>
            <person name="Munoz J.F."/>
            <person name="Mcewen J.G."/>
            <person name="Clay O.K."/>
            <person name="Cuomo C.A."/>
        </authorList>
    </citation>
    <scope>NUCLEOTIDE SEQUENCE [LARGE SCALE GENOMIC DNA]</scope>
    <source>
        <strain evidence="5 6">UAMH7299</strain>
    </source>
</reference>
<sequence length="903" mass="98613">MELSRQEYPSLLAYLQPSQATTVLNERIRAINKLNTDIADWLLERRRLEETYIIGLRKLLRRTQPDNSSLGIFQQPWQSILSATESLAQSHEALAREIEVDVERPLREYATKHGDMKSMSTIQNDLAGLAKELDSAQKKADKLKGKGSRSSTKAAAAISAAADINQQWQSRAPYVFEQLQAIDEHRLNHLRDLLTQYETHEVDQIERNRTTAESCLNALLNIQTADEIKTFAAKVSGGRSAEPRRSIPQSSASTAAPASPPLPPPPRIQDDRASQRSGRSNHGRAPPPAPEPRHTPLGGLKRLGTVMGRRKSIVQVPSTPPERKYHSPFSSFRRTDSSRSFQQVENQSHPGNGLAPVTSREEDPSWRPGSSAQDVPRNTSISDSQLRPKTPNGASAPEPSTASNSLASPIEPEKNVVEQQQTDSEGYSVRPDTIDEISRVQQEAAASEDLGLNLTIRDQPIKEDEGEANQALNEVANTLRLQAQQSGISRGVGTLRGRRDVRNTIFIPNPPAPAEDAPSGLTPIPSPLPSSTPAPATTSAPTSPPRTKKSSGMHDDVLSDNTSVHSSQTLHSLSGPISHPELSEPGLNASMVETVNAWFTEGSVTRAFVVGEMALAYNPTTAKASSNEELIRLDNFQVLEKVAANPAFITDAAHAATSIKGKEKATGDDDRKGEYVISLPHISKPIPTVAFKYQVHLDPSDLIAYCPVIFNPTWKIEEFQASVIIGYTLNPKFISSAFSPESPPTSIVLNNLVLTVHLDLSPQEDEATKQTREVARATGAVMYPNTGATFRRKISGVTWKIPEQEVVVGQDGRFLARFSTSASWPRRGKVEAKFELRNADSGAKLGISAYIPIAEDSQEQKQKQSDPFADADATAAVDPKSPTRTWKEVSTQRKLAAGRYIAS</sequence>
<dbReference type="FunFam" id="1.20.1270.60:FF:000102">
    <property type="entry name" value="WGS project CABT00000000 data, contig 2.23"/>
    <property type="match status" value="1"/>
</dbReference>
<organism evidence="5 6">
    <name type="scientific">Polytolypa hystricis (strain UAMH7299)</name>
    <dbReference type="NCBI Taxonomy" id="1447883"/>
    <lineage>
        <taxon>Eukaryota</taxon>
        <taxon>Fungi</taxon>
        <taxon>Dikarya</taxon>
        <taxon>Ascomycota</taxon>
        <taxon>Pezizomycotina</taxon>
        <taxon>Eurotiomycetes</taxon>
        <taxon>Eurotiomycetidae</taxon>
        <taxon>Onygenales</taxon>
        <taxon>Onygenales incertae sedis</taxon>
        <taxon>Polytolypa</taxon>
    </lineage>
</organism>
<feature type="region of interest" description="Disordered" evidence="3">
    <location>
        <begin position="505"/>
        <end position="585"/>
    </location>
</feature>
<feature type="coiled-coil region" evidence="2">
    <location>
        <begin position="119"/>
        <end position="146"/>
    </location>
</feature>
<keyword evidence="6" id="KW-1185">Reference proteome</keyword>
<dbReference type="GO" id="GO:0005886">
    <property type="term" value="C:plasma membrane"/>
    <property type="evidence" value="ECO:0007669"/>
    <property type="project" value="TreeGrafter"/>
</dbReference>
<dbReference type="AlphaFoldDB" id="A0A2B7X4X8"/>
<proteinExistence type="predicted"/>
<dbReference type="Pfam" id="PF00611">
    <property type="entry name" value="FCH"/>
    <property type="match status" value="1"/>
</dbReference>
<evidence type="ECO:0000259" key="4">
    <source>
        <dbReference type="SMART" id="SM00055"/>
    </source>
</evidence>
<protein>
    <recommendedName>
        <fullName evidence="4">FCH domain-containing protein</fullName>
    </recommendedName>
</protein>
<evidence type="ECO:0000256" key="2">
    <source>
        <dbReference type="SAM" id="Coils"/>
    </source>
</evidence>
<dbReference type="PANTHER" id="PTHR23065:SF54">
    <property type="entry name" value="SUPPRESSOR OF YEAST PROFILIN DELETION"/>
    <property type="match status" value="1"/>
</dbReference>
<dbReference type="Gene3D" id="1.20.1270.60">
    <property type="entry name" value="Arfaptin homology (AH) domain/BAR domain"/>
    <property type="match status" value="1"/>
</dbReference>
<feature type="domain" description="FCH" evidence="4">
    <location>
        <begin position="13"/>
        <end position="98"/>
    </location>
</feature>
<comment type="caution">
    <text evidence="5">The sequence shown here is derived from an EMBL/GenBank/DDBJ whole genome shotgun (WGS) entry which is preliminary data.</text>
</comment>
<evidence type="ECO:0000256" key="1">
    <source>
        <dbReference type="ARBA" id="ARBA00022583"/>
    </source>
</evidence>
<dbReference type="InterPro" id="IPR001060">
    <property type="entry name" value="FCH_dom"/>
</dbReference>
<dbReference type="SUPFAM" id="SSF103657">
    <property type="entry name" value="BAR/IMD domain-like"/>
    <property type="match status" value="1"/>
</dbReference>
<gene>
    <name evidence="5" type="ORF">AJ80_08121</name>
</gene>
<dbReference type="STRING" id="1447883.A0A2B7X4X8"/>
<dbReference type="PANTHER" id="PTHR23065">
    <property type="entry name" value="PROLINE-SERINE-THREONINE PHOSPHATASE INTERACTING PROTEIN 1"/>
    <property type="match status" value="1"/>
</dbReference>
<feature type="compositionally biased region" description="Pro residues" evidence="3">
    <location>
        <begin position="258"/>
        <end position="267"/>
    </location>
</feature>
<feature type="compositionally biased region" description="Polar residues" evidence="3">
    <location>
        <begin position="559"/>
        <end position="572"/>
    </location>
</feature>
<evidence type="ECO:0000313" key="6">
    <source>
        <dbReference type="Proteomes" id="UP000224634"/>
    </source>
</evidence>
<dbReference type="Proteomes" id="UP000224634">
    <property type="component" value="Unassembled WGS sequence"/>
</dbReference>
<dbReference type="EMBL" id="PDNA01000176">
    <property type="protein sequence ID" value="PGH06704.1"/>
    <property type="molecule type" value="Genomic_DNA"/>
</dbReference>